<evidence type="ECO:0000256" key="3">
    <source>
        <dbReference type="ARBA" id="ARBA00022598"/>
    </source>
</evidence>
<dbReference type="InterPro" id="IPR000031">
    <property type="entry name" value="PurE_dom"/>
</dbReference>
<comment type="catalytic activity">
    <reaction evidence="7">
        <text>5-amino-1-(5-phospho-D-ribosyl)imidazole-4-carboxylate + L-aspartate + ATP = (2S)-2-[5-amino-1-(5-phospho-beta-D-ribosyl)imidazole-4-carboxamido]succinate + ADP + phosphate + 2 H(+)</text>
        <dbReference type="Rhea" id="RHEA:22628"/>
        <dbReference type="ChEBI" id="CHEBI:15378"/>
        <dbReference type="ChEBI" id="CHEBI:29991"/>
        <dbReference type="ChEBI" id="CHEBI:30616"/>
        <dbReference type="ChEBI" id="CHEBI:43474"/>
        <dbReference type="ChEBI" id="CHEBI:58443"/>
        <dbReference type="ChEBI" id="CHEBI:77657"/>
        <dbReference type="ChEBI" id="CHEBI:456216"/>
        <dbReference type="EC" id="6.3.2.6"/>
    </reaction>
</comment>
<dbReference type="SUPFAM" id="SSF56104">
    <property type="entry name" value="SAICAR synthase-like"/>
    <property type="match status" value="1"/>
</dbReference>
<keyword evidence="3" id="KW-0436">Ligase</keyword>
<organism evidence="9 10">
    <name type="scientific">Candidatus Giovannonibacteria bacterium RIFCSPLOWO2_12_FULL_44_15</name>
    <dbReference type="NCBI Taxonomy" id="1798364"/>
    <lineage>
        <taxon>Bacteria</taxon>
        <taxon>Candidatus Giovannoniibacteriota</taxon>
    </lineage>
</organism>
<dbReference type="STRING" id="1798364.A3G54_01365"/>
<dbReference type="UniPathway" id="UPA00074">
    <property type="reaction ID" value="UER00131"/>
</dbReference>
<comment type="caution">
    <text evidence="9">The sequence shown here is derived from an EMBL/GenBank/DDBJ whole genome shotgun (WGS) entry which is preliminary data.</text>
</comment>
<keyword evidence="4" id="KW-0547">Nucleotide-binding</keyword>
<evidence type="ECO:0000256" key="1">
    <source>
        <dbReference type="ARBA" id="ARBA00004672"/>
    </source>
</evidence>
<dbReference type="SMART" id="SM01001">
    <property type="entry name" value="AIRC"/>
    <property type="match status" value="1"/>
</dbReference>
<dbReference type="InterPro" id="IPR028923">
    <property type="entry name" value="SAICAR_synt/ADE2_N"/>
</dbReference>
<keyword evidence="6" id="KW-0067">ATP-binding</keyword>
<dbReference type="EC" id="6.3.2.6" evidence="2"/>
<evidence type="ECO:0000256" key="5">
    <source>
        <dbReference type="ARBA" id="ARBA00022755"/>
    </source>
</evidence>
<protein>
    <recommendedName>
        <fullName evidence="2">phosphoribosylaminoimidazolesuccinocarboxamide synthase</fullName>
        <ecNumber evidence="2">6.3.2.6</ecNumber>
    </recommendedName>
</protein>
<proteinExistence type="predicted"/>
<dbReference type="Proteomes" id="UP000178894">
    <property type="component" value="Unassembled WGS sequence"/>
</dbReference>
<dbReference type="InterPro" id="IPR050089">
    <property type="entry name" value="SAICAR_synthetase"/>
</dbReference>
<dbReference type="EMBL" id="MFIQ01000026">
    <property type="protein sequence ID" value="OGF93236.1"/>
    <property type="molecule type" value="Genomic_DNA"/>
</dbReference>
<dbReference type="AlphaFoldDB" id="A0A1F5XZB5"/>
<feature type="domain" description="PurE" evidence="8">
    <location>
        <begin position="281"/>
        <end position="430"/>
    </location>
</feature>
<name>A0A1F5XZB5_9BACT</name>
<dbReference type="GO" id="GO:0005524">
    <property type="term" value="F:ATP binding"/>
    <property type="evidence" value="ECO:0007669"/>
    <property type="project" value="UniProtKB-KW"/>
</dbReference>
<dbReference type="Gene3D" id="3.30.200.20">
    <property type="entry name" value="Phosphorylase Kinase, domain 1"/>
    <property type="match status" value="1"/>
</dbReference>
<dbReference type="GO" id="GO:0006189">
    <property type="term" value="P:'de novo' IMP biosynthetic process"/>
    <property type="evidence" value="ECO:0007669"/>
    <property type="project" value="UniProtKB-UniPathway"/>
</dbReference>
<evidence type="ECO:0000313" key="10">
    <source>
        <dbReference type="Proteomes" id="UP000178894"/>
    </source>
</evidence>
<dbReference type="Pfam" id="PF01259">
    <property type="entry name" value="SAICAR_synt"/>
    <property type="match status" value="2"/>
</dbReference>
<evidence type="ECO:0000256" key="6">
    <source>
        <dbReference type="ARBA" id="ARBA00022840"/>
    </source>
</evidence>
<comment type="pathway">
    <text evidence="1">Purine metabolism; IMP biosynthesis via de novo pathway; 5-amino-1-(5-phospho-D-ribosyl)imidazole-4-carboxamide from 5-amino-1-(5-phospho-D-ribosyl)imidazole-4-carboxylate: step 1/2.</text>
</comment>
<keyword evidence="5" id="KW-0658">Purine biosynthesis</keyword>
<dbReference type="PANTHER" id="PTHR43599">
    <property type="entry name" value="MULTIFUNCTIONAL PROTEIN ADE2"/>
    <property type="match status" value="1"/>
</dbReference>
<accession>A0A1F5XZB5</accession>
<dbReference type="Gene3D" id="3.40.50.1970">
    <property type="match status" value="1"/>
</dbReference>
<sequence>MATTSVPYQSYPIICEGKTKIVRMSPDDNTLAVLVAKPDITAGDGAKHDIIQGKEQIATSTTCNIFKMLKSCGVSVAFREQLDEKTFSAEYCEMLPYEVVIRREAHGSYSKRFPFLCRGHVFPKLVLEFFLKTSGRVWQGNTLPKDDPLIEFVIGGINLQRPDIPSWDSQSHVLHIEKYPLCDQPKTFTAMGEIAREAYLILEKAWQLVGRKLVDYKVEFGLDHNGILRLADVIDNDSWRVVEDGQYIDKQAYRDGEDLNEVTEKYRHVQRLTELFSLPRQRIIFWRGSDKDDFSLLKEVFGKYVGFAREVDFVEITCSAHRKPAHAYQELAQVVQKVPDAVVIAYVGRSNGLGPTLSGNTSVPVISLPNGWREFPNDVWSSLRTPNEVPASTILEPQNAVLHALQILALRNPRLYAKIRIEQEKRAMNFFELR</sequence>
<evidence type="ECO:0000256" key="4">
    <source>
        <dbReference type="ARBA" id="ARBA00022741"/>
    </source>
</evidence>
<dbReference type="SUPFAM" id="SSF52255">
    <property type="entry name" value="N5-CAIR mutase (phosphoribosylaminoimidazole carboxylase, PurE)"/>
    <property type="match status" value="1"/>
</dbReference>
<dbReference type="PANTHER" id="PTHR43599:SF3">
    <property type="entry name" value="SI:DKEY-6E2.2"/>
    <property type="match status" value="1"/>
</dbReference>
<evidence type="ECO:0000256" key="7">
    <source>
        <dbReference type="ARBA" id="ARBA00048475"/>
    </source>
</evidence>
<dbReference type="GO" id="GO:0004639">
    <property type="term" value="F:phosphoribosylaminoimidazolesuccinocarboxamide synthase activity"/>
    <property type="evidence" value="ECO:0007669"/>
    <property type="project" value="UniProtKB-EC"/>
</dbReference>
<dbReference type="Pfam" id="PF00731">
    <property type="entry name" value="AIRC"/>
    <property type="match status" value="1"/>
</dbReference>
<reference evidence="9 10" key="1">
    <citation type="journal article" date="2016" name="Nat. Commun.">
        <title>Thousands of microbial genomes shed light on interconnected biogeochemical processes in an aquifer system.</title>
        <authorList>
            <person name="Anantharaman K."/>
            <person name="Brown C.T."/>
            <person name="Hug L.A."/>
            <person name="Sharon I."/>
            <person name="Castelle C.J."/>
            <person name="Probst A.J."/>
            <person name="Thomas B.C."/>
            <person name="Singh A."/>
            <person name="Wilkins M.J."/>
            <person name="Karaoz U."/>
            <person name="Brodie E.L."/>
            <person name="Williams K.H."/>
            <person name="Hubbard S.S."/>
            <person name="Banfield J.F."/>
        </authorList>
    </citation>
    <scope>NUCLEOTIDE SEQUENCE [LARGE SCALE GENOMIC DNA]</scope>
</reference>
<evidence type="ECO:0000259" key="8">
    <source>
        <dbReference type="SMART" id="SM01001"/>
    </source>
</evidence>
<gene>
    <name evidence="9" type="ORF">A3G54_01365</name>
</gene>
<evidence type="ECO:0000313" key="9">
    <source>
        <dbReference type="EMBL" id="OGF93236.1"/>
    </source>
</evidence>
<dbReference type="Gene3D" id="3.30.470.20">
    <property type="entry name" value="ATP-grasp fold, B domain"/>
    <property type="match status" value="1"/>
</dbReference>
<evidence type="ECO:0000256" key="2">
    <source>
        <dbReference type="ARBA" id="ARBA00012217"/>
    </source>
</evidence>